<dbReference type="NCBIfam" id="NF035938">
    <property type="entry name" value="EboA_domain"/>
    <property type="match status" value="1"/>
</dbReference>
<organism evidence="2 3">
    <name type="scientific">Streptomyces camelliae</name>
    <dbReference type="NCBI Taxonomy" id="3004093"/>
    <lineage>
        <taxon>Bacteria</taxon>
        <taxon>Bacillati</taxon>
        <taxon>Actinomycetota</taxon>
        <taxon>Actinomycetes</taxon>
        <taxon>Kitasatosporales</taxon>
        <taxon>Streptomycetaceae</taxon>
        <taxon>Streptomyces</taxon>
    </lineage>
</organism>
<protein>
    <submittedName>
        <fullName evidence="2">EboA domain-containing protein</fullName>
    </submittedName>
</protein>
<sequence>MTGGHRTDALVDILEDLKDRVADPAWLDEAERRVTQDPAAIAALFPAVGRRCGRGPLPRTGPGPAGWTVDDAARVLLLTALPLGGAALAEQVGTLYRYGGAAEKRAVLRALPGLDIGSGAVDLLHDAIRTNDPRLVAAAVGPYARHLDDGMWRQAVLKCVFMEISLTAVADLDRRADGELARMLADLDDERRAAGRTMPDDAVALLALIGDPMPARSGERAPARPGEREEEAV</sequence>
<evidence type="ECO:0000256" key="1">
    <source>
        <dbReference type="SAM" id="MobiDB-lite"/>
    </source>
</evidence>
<dbReference type="Proteomes" id="UP001212326">
    <property type="component" value="Plasmid punmamed1"/>
</dbReference>
<feature type="compositionally biased region" description="Basic and acidic residues" evidence="1">
    <location>
        <begin position="217"/>
        <end position="227"/>
    </location>
</feature>
<feature type="region of interest" description="Disordered" evidence="1">
    <location>
        <begin position="213"/>
        <end position="233"/>
    </location>
</feature>
<dbReference type="EMBL" id="CP115301">
    <property type="protein sequence ID" value="WBO69705.1"/>
    <property type="molecule type" value="Genomic_DNA"/>
</dbReference>
<gene>
    <name evidence="2" type="ORF">O1G22_44005</name>
</gene>
<accession>A0ABY7PHJ8</accession>
<keyword evidence="2" id="KW-0614">Plasmid</keyword>
<geneLocation type="plasmid" evidence="2 3">
    <name>punmamed1</name>
</geneLocation>
<proteinExistence type="predicted"/>
<name>A0ABY7PHJ8_9ACTN</name>
<evidence type="ECO:0000313" key="2">
    <source>
        <dbReference type="EMBL" id="WBO69705.1"/>
    </source>
</evidence>
<keyword evidence="3" id="KW-1185">Reference proteome</keyword>
<dbReference type="InterPro" id="IPR047715">
    <property type="entry name" value="EboA_dom"/>
</dbReference>
<evidence type="ECO:0000313" key="3">
    <source>
        <dbReference type="Proteomes" id="UP001212326"/>
    </source>
</evidence>
<reference evidence="2 3" key="1">
    <citation type="submission" date="2022-12" db="EMBL/GenBank/DDBJ databases">
        <title>HUAS 2-6.</title>
        <authorList>
            <person name="Mo P."/>
        </authorList>
    </citation>
    <scope>NUCLEOTIDE SEQUENCE [LARGE SCALE GENOMIC DNA]</scope>
    <source>
        <strain evidence="2 3">HUAS 2-6</strain>
        <plasmid evidence="2 3">punmamed1</plasmid>
    </source>
</reference>
<dbReference type="RefSeq" id="WP_270086877.1">
    <property type="nucleotide sequence ID" value="NZ_CP115301.1"/>
</dbReference>